<dbReference type="EMBL" id="JAIOIV010000105">
    <property type="protein sequence ID" value="MBZ0157152.1"/>
    <property type="molecule type" value="Genomic_DNA"/>
</dbReference>
<evidence type="ECO:0000313" key="2">
    <source>
        <dbReference type="EMBL" id="MBZ0157152.1"/>
    </source>
</evidence>
<reference evidence="2" key="2">
    <citation type="submission" date="2021-08" db="EMBL/GenBank/DDBJ databases">
        <authorList>
            <person name="Dalcin Martins P."/>
        </authorList>
    </citation>
    <scope>NUCLEOTIDE SEQUENCE</scope>
    <source>
        <strain evidence="2">MAG_39</strain>
    </source>
</reference>
<proteinExistence type="predicted"/>
<dbReference type="AlphaFoldDB" id="A0A953J9Q3"/>
<protein>
    <submittedName>
        <fullName evidence="2">Intradiol ring-cleavage dioxygenase</fullName>
    </submittedName>
</protein>
<feature type="signal peptide" evidence="1">
    <location>
        <begin position="1"/>
        <end position="31"/>
    </location>
</feature>
<name>A0A953J9Q3_9BACT</name>
<dbReference type="InterPro" id="IPR015889">
    <property type="entry name" value="Intradiol_dOase_core"/>
</dbReference>
<evidence type="ECO:0000313" key="3">
    <source>
        <dbReference type="Proteomes" id="UP000705867"/>
    </source>
</evidence>
<dbReference type="PANTHER" id="PTHR33711:SF10">
    <property type="entry name" value="INTRADIOL RING-CLEAVAGE DIOXYGENASES DOMAIN-CONTAINING PROTEIN"/>
    <property type="match status" value="1"/>
</dbReference>
<accession>A0A953J9Q3</accession>
<dbReference type="GO" id="GO:0016702">
    <property type="term" value="F:oxidoreductase activity, acting on single donors with incorporation of molecular oxygen, incorporation of two atoms of oxygen"/>
    <property type="evidence" value="ECO:0007669"/>
    <property type="project" value="InterPro"/>
</dbReference>
<keyword evidence="2" id="KW-0223">Dioxygenase</keyword>
<keyword evidence="1" id="KW-0732">Signal</keyword>
<sequence>MKGFFSSLPFAFSLLAAPVLLVAVLPQPGGAAQCAPTEPDMLGPFYKPDAPVRSRVGQGYILGGVVRSSHDCSPVAQARIEVWLAGPEGEYDDAHRATLFSDAKGVYRFESNFPPPYSGRPPHIHLRVSAAGYRTLVTQHYPVKGQSQGTMDLVLVPVRP</sequence>
<dbReference type="GO" id="GO:0005506">
    <property type="term" value="F:iron ion binding"/>
    <property type="evidence" value="ECO:0007669"/>
    <property type="project" value="InterPro"/>
</dbReference>
<evidence type="ECO:0000256" key="1">
    <source>
        <dbReference type="SAM" id="SignalP"/>
    </source>
</evidence>
<keyword evidence="2" id="KW-0560">Oxidoreductase</keyword>
<reference evidence="2" key="1">
    <citation type="journal article" date="2021" name="bioRxiv">
        <title>Unraveling nitrogen, sulfur and carbon metabolic pathways and microbial community transcriptional responses to substrate deprivation and toxicity stresses in a bioreactor mimicking anoxic brackish coastal sediment conditions.</title>
        <authorList>
            <person name="Martins P.D."/>
            <person name="Echeveste M.J."/>
            <person name="Arshad A."/>
            <person name="Kurth J."/>
            <person name="Ouboter H."/>
            <person name="Jetten M.S.M."/>
            <person name="Welte C.U."/>
        </authorList>
    </citation>
    <scope>NUCLEOTIDE SEQUENCE</scope>
    <source>
        <strain evidence="2">MAG_39</strain>
    </source>
</reference>
<comment type="caution">
    <text evidence="2">The sequence shown here is derived from an EMBL/GenBank/DDBJ whole genome shotgun (WGS) entry which is preliminary data.</text>
</comment>
<feature type="chain" id="PRO_5037476538" evidence="1">
    <location>
        <begin position="32"/>
        <end position="160"/>
    </location>
</feature>
<dbReference type="InterPro" id="IPR050770">
    <property type="entry name" value="Intradiol_RC_Dioxygenase"/>
</dbReference>
<dbReference type="Gene3D" id="2.60.130.10">
    <property type="entry name" value="Aromatic compound dioxygenase"/>
    <property type="match status" value="1"/>
</dbReference>
<dbReference type="Proteomes" id="UP000705867">
    <property type="component" value="Unassembled WGS sequence"/>
</dbReference>
<dbReference type="PANTHER" id="PTHR33711">
    <property type="entry name" value="DIOXYGENASE, PUTATIVE (AFU_ORTHOLOGUE AFUA_2G02910)-RELATED"/>
    <property type="match status" value="1"/>
</dbReference>
<dbReference type="SUPFAM" id="SSF49482">
    <property type="entry name" value="Aromatic compound dioxygenase"/>
    <property type="match status" value="1"/>
</dbReference>
<organism evidence="2 3">
    <name type="scientific">Candidatus Nitrobium versatile</name>
    <dbReference type="NCBI Taxonomy" id="2884831"/>
    <lineage>
        <taxon>Bacteria</taxon>
        <taxon>Pseudomonadati</taxon>
        <taxon>Nitrospirota</taxon>
        <taxon>Nitrospiria</taxon>
        <taxon>Nitrospirales</taxon>
        <taxon>Nitrospiraceae</taxon>
        <taxon>Candidatus Nitrobium</taxon>
    </lineage>
</organism>
<gene>
    <name evidence="2" type="ORF">K8I29_13180</name>
</gene>